<sequence>MAENSTPIVKNGKNIDLQNGLPTITEESYNTEMLLRLCTSESSTIQLLNGVAIKIDTINEAVERRRRYTEARNMIDKLEHLVKLKEAKLLRLQRNYGEVIQYIDKKRRENESRKIKIEKVKKHINCIPKYLGEVEVIVSQSRIILQDSQDSLDRRRSVLVLDLSDIFPINLVRLLYLYANATALTDAIRLK</sequence>
<evidence type="ECO:0000313" key="2">
    <source>
        <dbReference type="EMBL" id="KAJ1921967.1"/>
    </source>
</evidence>
<organism evidence="2 3">
    <name type="scientific">Mycoemilia scoparia</name>
    <dbReference type="NCBI Taxonomy" id="417184"/>
    <lineage>
        <taxon>Eukaryota</taxon>
        <taxon>Fungi</taxon>
        <taxon>Fungi incertae sedis</taxon>
        <taxon>Zoopagomycota</taxon>
        <taxon>Kickxellomycotina</taxon>
        <taxon>Kickxellomycetes</taxon>
        <taxon>Kickxellales</taxon>
        <taxon>Kickxellaceae</taxon>
        <taxon>Mycoemilia</taxon>
    </lineage>
</organism>
<comment type="caution">
    <text evidence="2">The sequence shown here is derived from an EMBL/GenBank/DDBJ whole genome shotgun (WGS) entry which is preliminary data.</text>
</comment>
<keyword evidence="1" id="KW-0175">Coiled coil</keyword>
<dbReference type="EMBL" id="JANBPU010000002">
    <property type="protein sequence ID" value="KAJ1921967.1"/>
    <property type="molecule type" value="Genomic_DNA"/>
</dbReference>
<dbReference type="AlphaFoldDB" id="A0A9W8DT85"/>
<feature type="coiled-coil region" evidence="1">
    <location>
        <begin position="68"/>
        <end position="95"/>
    </location>
</feature>
<keyword evidence="3" id="KW-1185">Reference proteome</keyword>
<accession>A0A9W8DT85</accession>
<reference evidence="2" key="1">
    <citation type="submission" date="2022-07" db="EMBL/GenBank/DDBJ databases">
        <title>Phylogenomic reconstructions and comparative analyses of Kickxellomycotina fungi.</title>
        <authorList>
            <person name="Reynolds N.K."/>
            <person name="Stajich J.E."/>
            <person name="Barry K."/>
            <person name="Grigoriev I.V."/>
            <person name="Crous P."/>
            <person name="Smith M.E."/>
        </authorList>
    </citation>
    <scope>NUCLEOTIDE SEQUENCE</scope>
    <source>
        <strain evidence="2">NBRC 100468</strain>
    </source>
</reference>
<evidence type="ECO:0000313" key="3">
    <source>
        <dbReference type="Proteomes" id="UP001150538"/>
    </source>
</evidence>
<protein>
    <submittedName>
        <fullName evidence="2">Uncharacterized protein</fullName>
    </submittedName>
</protein>
<evidence type="ECO:0000256" key="1">
    <source>
        <dbReference type="SAM" id="Coils"/>
    </source>
</evidence>
<name>A0A9W8DT85_9FUNG</name>
<dbReference type="Proteomes" id="UP001150538">
    <property type="component" value="Unassembled WGS sequence"/>
</dbReference>
<proteinExistence type="predicted"/>
<gene>
    <name evidence="2" type="ORF">H4219_000314</name>
</gene>